<feature type="compositionally biased region" description="Low complexity" evidence="1">
    <location>
        <begin position="1"/>
        <end position="26"/>
    </location>
</feature>
<dbReference type="PANTHER" id="PTHR34945">
    <property type="entry name" value="2-OXOGLUTARATE (2OG) AND FE(II)-DEPENDENT OXYGENASE SUPERFAMILY PROTEIN"/>
    <property type="match status" value="1"/>
</dbReference>
<dbReference type="PANTHER" id="PTHR34945:SF2">
    <property type="entry name" value="2-OXOGLUTARATE (2OG) AND FE(II)-DEPENDENT OXYGENASE SUPERFAMILY PROTEIN"/>
    <property type="match status" value="1"/>
</dbReference>
<dbReference type="OrthoDB" id="659818at2759"/>
<dbReference type="Pfam" id="PF03171">
    <property type="entry name" value="2OG-FeII_Oxy"/>
    <property type="match status" value="1"/>
</dbReference>
<evidence type="ECO:0000259" key="2">
    <source>
        <dbReference type="Pfam" id="PF03171"/>
    </source>
</evidence>
<dbReference type="SUPFAM" id="SSF51197">
    <property type="entry name" value="Clavaminate synthase-like"/>
    <property type="match status" value="1"/>
</dbReference>
<name>A0A835C9L5_9POAL</name>
<evidence type="ECO:0000313" key="3">
    <source>
        <dbReference type="EMBL" id="KAF8716906.1"/>
    </source>
</evidence>
<keyword evidence="4" id="KW-1185">Reference proteome</keyword>
<dbReference type="InterPro" id="IPR044861">
    <property type="entry name" value="IPNS-like_FE2OG_OXY"/>
</dbReference>
<accession>A0A835C9L5</accession>
<dbReference type="Proteomes" id="UP000636709">
    <property type="component" value="Unassembled WGS sequence"/>
</dbReference>
<dbReference type="Gramene" id="Dexi5B01G0031690.1">
    <property type="protein sequence ID" value="Dexi5B01G0031690.1:cds"/>
    <property type="gene ID" value="Dexi5B01G0031690"/>
</dbReference>
<feature type="compositionally biased region" description="Acidic residues" evidence="1">
    <location>
        <begin position="347"/>
        <end position="357"/>
    </location>
</feature>
<feature type="region of interest" description="Disordered" evidence="1">
    <location>
        <begin position="343"/>
        <end position="362"/>
    </location>
</feature>
<dbReference type="EMBL" id="JACEFO010001719">
    <property type="protein sequence ID" value="KAF8716906.1"/>
    <property type="molecule type" value="Genomic_DNA"/>
</dbReference>
<evidence type="ECO:0000313" key="4">
    <source>
        <dbReference type="Proteomes" id="UP000636709"/>
    </source>
</evidence>
<organism evidence="3 4">
    <name type="scientific">Digitaria exilis</name>
    <dbReference type="NCBI Taxonomy" id="1010633"/>
    <lineage>
        <taxon>Eukaryota</taxon>
        <taxon>Viridiplantae</taxon>
        <taxon>Streptophyta</taxon>
        <taxon>Embryophyta</taxon>
        <taxon>Tracheophyta</taxon>
        <taxon>Spermatophyta</taxon>
        <taxon>Magnoliopsida</taxon>
        <taxon>Liliopsida</taxon>
        <taxon>Poales</taxon>
        <taxon>Poaceae</taxon>
        <taxon>PACMAD clade</taxon>
        <taxon>Panicoideae</taxon>
        <taxon>Panicodae</taxon>
        <taxon>Paniceae</taxon>
        <taxon>Anthephorinae</taxon>
        <taxon>Digitaria</taxon>
    </lineage>
</organism>
<dbReference type="InterPro" id="IPR027443">
    <property type="entry name" value="IPNS-like_sf"/>
</dbReference>
<feature type="region of interest" description="Disordered" evidence="1">
    <location>
        <begin position="1"/>
        <end position="45"/>
    </location>
</feature>
<comment type="caution">
    <text evidence="3">The sequence shown here is derived from an EMBL/GenBank/DDBJ whole genome shotgun (WGS) entry which is preliminary data.</text>
</comment>
<proteinExistence type="predicted"/>
<dbReference type="AlphaFoldDB" id="A0A835C9L5"/>
<dbReference type="Gene3D" id="2.60.120.330">
    <property type="entry name" value="B-lactam Antibiotic, Isopenicillin N Synthase, Chain"/>
    <property type="match status" value="1"/>
</dbReference>
<sequence>MAASSSSATAAASTAMSRTTAGGSSLPGPPPPTPSNHHAGASSAAAGGADAALSAFLHRLLLSSPAPQLRSPLAARSQASPSLPPLVSLEAPDQRALRDAADVGYFHLAGHGLPSDLPSSALAELSHIDASSRRASNLRTLGFSEEEEDEQDADGGTDDPAVVFDVCEGDMDAFPAAAEYARRMRDVGLRVVALLSGCPDAGIREDPFAEGRRKPRCLVWASKVSAASDSAPPAAGKAKAYPYVVGLHCQWEASGQDAAPASSWVVNDGGEWTAVGARDGAFLVTIGEIAQVWSNGKLRKVRGMARPTSAPMDTQHGETDRLSLTVLITLPLDNIISPLVPLSDAAGEGDEDRDDEANGAGADGDGWKFHSFLLEDYAWRVFNQRLQFKDPLLRYRI</sequence>
<evidence type="ECO:0000256" key="1">
    <source>
        <dbReference type="SAM" id="MobiDB-lite"/>
    </source>
</evidence>
<reference evidence="3" key="1">
    <citation type="submission" date="2020-07" db="EMBL/GenBank/DDBJ databases">
        <title>Genome sequence and genetic diversity analysis of an under-domesticated orphan crop, white fonio (Digitaria exilis).</title>
        <authorList>
            <person name="Bennetzen J.L."/>
            <person name="Chen S."/>
            <person name="Ma X."/>
            <person name="Wang X."/>
            <person name="Yssel A.E.J."/>
            <person name="Chaluvadi S.R."/>
            <person name="Johnson M."/>
            <person name="Gangashetty P."/>
            <person name="Hamidou F."/>
            <person name="Sanogo M.D."/>
            <person name="Zwaenepoel A."/>
            <person name="Wallace J."/>
            <person name="Van De Peer Y."/>
            <person name="Van Deynze A."/>
        </authorList>
    </citation>
    <scope>NUCLEOTIDE SEQUENCE</scope>
    <source>
        <tissue evidence="3">Leaves</tissue>
    </source>
</reference>
<protein>
    <recommendedName>
        <fullName evidence="2">Isopenicillin N synthase-like Fe(2+) 2OG dioxygenase domain-containing protein</fullName>
    </recommendedName>
</protein>
<feature type="domain" description="Isopenicillin N synthase-like Fe(2+) 2OG dioxygenase" evidence="2">
    <location>
        <begin position="266"/>
        <end position="326"/>
    </location>
</feature>
<gene>
    <name evidence="3" type="ORF">HU200_026007</name>
</gene>